<reference evidence="3" key="1">
    <citation type="journal article" date="2009" name="Science">
        <title>The B73 maize genome: complexity, diversity, and dynamics.</title>
        <authorList>
            <person name="Schnable P.S."/>
            <person name="Ware D."/>
            <person name="Fulton R.S."/>
            <person name="Stein J.C."/>
            <person name="Wei F."/>
            <person name="Pasternak S."/>
            <person name="Liang C."/>
            <person name="Zhang J."/>
            <person name="Fulton L."/>
            <person name="Graves T.A."/>
            <person name="Minx P."/>
            <person name="Reily A.D."/>
            <person name="Courtney L."/>
            <person name="Kruchowski S.S."/>
            <person name="Tomlinson C."/>
            <person name="Strong C."/>
            <person name="Delehaunty K."/>
            <person name="Fronick C."/>
            <person name="Courtney B."/>
            <person name="Rock S.M."/>
            <person name="Belter E."/>
            <person name="Du F."/>
            <person name="Kim K."/>
            <person name="Abbott R.M."/>
            <person name="Cotton M."/>
            <person name="Levy A."/>
            <person name="Marchetto P."/>
            <person name="Ochoa K."/>
            <person name="Jackson S.M."/>
            <person name="Gillam B."/>
            <person name="Chen W."/>
            <person name="Yan L."/>
            <person name="Higginbotham J."/>
            <person name="Cardenas M."/>
            <person name="Waligorski J."/>
            <person name="Applebaum E."/>
            <person name="Phelps L."/>
            <person name="Falcone J."/>
            <person name="Kanchi K."/>
            <person name="Thane T."/>
            <person name="Scimone A."/>
            <person name="Thane N."/>
            <person name="Henke J."/>
            <person name="Wang T."/>
            <person name="Ruppert J."/>
            <person name="Shah N."/>
            <person name="Rotter K."/>
            <person name="Hodges J."/>
            <person name="Ingenthron E."/>
            <person name="Cordes M."/>
            <person name="Kohlberg S."/>
            <person name="Sgro J."/>
            <person name="Delgado B."/>
            <person name="Mead K."/>
            <person name="Chinwalla A."/>
            <person name="Leonard S."/>
            <person name="Crouse K."/>
            <person name="Collura K."/>
            <person name="Kudrna D."/>
            <person name="Currie J."/>
            <person name="He R."/>
            <person name="Angelova A."/>
            <person name="Rajasekar S."/>
            <person name="Mueller T."/>
            <person name="Lomeli R."/>
            <person name="Scara G."/>
            <person name="Ko A."/>
            <person name="Delaney K."/>
            <person name="Wissotski M."/>
            <person name="Lopez G."/>
            <person name="Campos D."/>
            <person name="Braidotti M."/>
            <person name="Ashley E."/>
            <person name="Golser W."/>
            <person name="Kim H."/>
            <person name="Lee S."/>
            <person name="Lin J."/>
            <person name="Dujmic Z."/>
            <person name="Kim W."/>
            <person name="Talag J."/>
            <person name="Zuccolo A."/>
            <person name="Fan C."/>
            <person name="Sebastian A."/>
            <person name="Kramer M."/>
            <person name="Spiegel L."/>
            <person name="Nascimento L."/>
            <person name="Zutavern T."/>
            <person name="Miller B."/>
            <person name="Ambroise C."/>
            <person name="Muller S."/>
            <person name="Spooner W."/>
            <person name="Narechania A."/>
            <person name="Ren L."/>
            <person name="Wei S."/>
            <person name="Kumari S."/>
            <person name="Faga B."/>
            <person name="Levy M.J."/>
            <person name="McMahan L."/>
            <person name="Van Buren P."/>
            <person name="Vaughn M.W."/>
            <person name="Ying K."/>
            <person name="Yeh C.-T."/>
            <person name="Emrich S.J."/>
            <person name="Jia Y."/>
            <person name="Kalyanaraman A."/>
            <person name="Hsia A.-P."/>
            <person name="Barbazuk W.B."/>
            <person name="Baucom R.S."/>
            <person name="Brutnell T.P."/>
            <person name="Carpita N.C."/>
            <person name="Chaparro C."/>
            <person name="Chia J.-M."/>
            <person name="Deragon J.-M."/>
            <person name="Estill J.C."/>
            <person name="Fu Y."/>
            <person name="Jeddeloh J.A."/>
            <person name="Han Y."/>
            <person name="Lee H."/>
            <person name="Li P."/>
            <person name="Lisch D.R."/>
            <person name="Liu S."/>
            <person name="Liu Z."/>
            <person name="Nagel D.H."/>
            <person name="McCann M.C."/>
            <person name="SanMiguel P."/>
            <person name="Myers A.M."/>
            <person name="Nettleton D."/>
            <person name="Nguyen J."/>
            <person name="Penning B.W."/>
            <person name="Ponnala L."/>
            <person name="Schneider K.L."/>
            <person name="Schwartz D.C."/>
            <person name="Sharma A."/>
            <person name="Soderlund C."/>
            <person name="Springer N.M."/>
            <person name="Sun Q."/>
            <person name="Wang H."/>
            <person name="Waterman M."/>
            <person name="Westerman R."/>
            <person name="Wolfgruber T.K."/>
            <person name="Yang L."/>
            <person name="Yu Y."/>
            <person name="Zhang L."/>
            <person name="Zhou S."/>
            <person name="Zhu Q."/>
            <person name="Bennetzen J.L."/>
            <person name="Dawe R.K."/>
            <person name="Jiang J."/>
            <person name="Jiang N."/>
            <person name="Presting G.G."/>
            <person name="Wessler S.R."/>
            <person name="Aluru S."/>
            <person name="Martienssen R.A."/>
            <person name="Clifton S.W."/>
            <person name="McCombie W.R."/>
            <person name="Wing R.A."/>
            <person name="Wilson R.K."/>
        </authorList>
    </citation>
    <scope>NUCLEOTIDE SEQUENCE [LARGE SCALE GENOMIC DNA]</scope>
    <source>
        <strain evidence="3">cv. B73</strain>
    </source>
</reference>
<dbReference type="Proteomes" id="UP000007305">
    <property type="component" value="Chromosome 9"/>
</dbReference>
<dbReference type="AlphaFoldDB" id="A0A804R7P8"/>
<proteinExistence type="predicted"/>
<reference evidence="2" key="2">
    <citation type="submission" date="2019-07" db="EMBL/GenBank/DDBJ databases">
        <authorList>
            <person name="Seetharam A."/>
            <person name="Woodhouse M."/>
            <person name="Cannon E."/>
        </authorList>
    </citation>
    <scope>NUCLEOTIDE SEQUENCE [LARGE SCALE GENOMIC DNA]</scope>
    <source>
        <strain evidence="2">cv. B73</strain>
    </source>
</reference>
<dbReference type="InParanoid" id="A0A804R7P8"/>
<organism evidence="2 3">
    <name type="scientific">Zea mays</name>
    <name type="common">Maize</name>
    <dbReference type="NCBI Taxonomy" id="4577"/>
    <lineage>
        <taxon>Eukaryota</taxon>
        <taxon>Viridiplantae</taxon>
        <taxon>Streptophyta</taxon>
        <taxon>Embryophyta</taxon>
        <taxon>Tracheophyta</taxon>
        <taxon>Spermatophyta</taxon>
        <taxon>Magnoliopsida</taxon>
        <taxon>Liliopsida</taxon>
        <taxon>Poales</taxon>
        <taxon>Poaceae</taxon>
        <taxon>PACMAD clade</taxon>
        <taxon>Panicoideae</taxon>
        <taxon>Andropogonodae</taxon>
        <taxon>Andropogoneae</taxon>
        <taxon>Tripsacinae</taxon>
        <taxon>Zea</taxon>
    </lineage>
</organism>
<keyword evidence="1" id="KW-0812">Transmembrane</keyword>
<feature type="transmembrane region" description="Helical" evidence="1">
    <location>
        <begin position="29"/>
        <end position="48"/>
    </location>
</feature>
<accession>A0A804R7P8</accession>
<evidence type="ECO:0000313" key="3">
    <source>
        <dbReference type="Proteomes" id="UP000007305"/>
    </source>
</evidence>
<evidence type="ECO:0000256" key="1">
    <source>
        <dbReference type="SAM" id="Phobius"/>
    </source>
</evidence>
<dbReference type="Gramene" id="Zm00001eb395210_T001">
    <property type="protein sequence ID" value="Zm00001eb395210_P001"/>
    <property type="gene ID" value="Zm00001eb395210"/>
</dbReference>
<protein>
    <submittedName>
        <fullName evidence="2">Uncharacterized protein</fullName>
    </submittedName>
</protein>
<sequence>MVFKNTKINKKTHYEPRGAHGCAGAVPKFYIISISLGYHAIWGALKYIPDRISMLKLSRRGAALPRSHTPGQLWVLPWK</sequence>
<reference evidence="2" key="3">
    <citation type="submission" date="2021-05" db="UniProtKB">
        <authorList>
            <consortium name="EnsemblPlants"/>
        </authorList>
    </citation>
    <scope>IDENTIFICATION</scope>
    <source>
        <strain evidence="2">cv. B73</strain>
    </source>
</reference>
<evidence type="ECO:0000313" key="2">
    <source>
        <dbReference type="EnsemblPlants" id="Zm00001eb395210_P001"/>
    </source>
</evidence>
<dbReference type="EnsemblPlants" id="Zm00001eb395210_T001">
    <property type="protein sequence ID" value="Zm00001eb395210_P001"/>
    <property type="gene ID" value="Zm00001eb395210"/>
</dbReference>
<keyword evidence="1" id="KW-0472">Membrane</keyword>
<keyword evidence="1" id="KW-1133">Transmembrane helix</keyword>
<keyword evidence="3" id="KW-1185">Reference proteome</keyword>
<name>A0A804R7P8_MAIZE</name>